<reference evidence="2 3" key="2">
    <citation type="journal article" date="2011" name="ISME J.">
        <title>RNA-seq reveals cooperative metabolic interactions between two termite-gut spirochete species in co-culture.</title>
        <authorList>
            <person name="Rosenthal A.Z."/>
            <person name="Matson E.G."/>
            <person name="Eldar A."/>
            <person name="Leadbetter J.R."/>
        </authorList>
    </citation>
    <scope>NUCLEOTIDE SEQUENCE [LARGE SCALE GENOMIC DNA]</scope>
    <source>
        <strain evidence="3">ATCC BAA-887 / DSM 12427 / ZAS-2</strain>
    </source>
</reference>
<protein>
    <submittedName>
        <fullName evidence="2">Uncharacterized protein</fullName>
    </submittedName>
</protein>
<evidence type="ECO:0000313" key="3">
    <source>
        <dbReference type="Proteomes" id="UP000009223"/>
    </source>
</evidence>
<evidence type="ECO:0000256" key="1">
    <source>
        <dbReference type="SAM" id="SignalP"/>
    </source>
</evidence>
<keyword evidence="1" id="KW-0732">Signal</keyword>
<sequence length="41" mass="4593">MRKLVFVLLAFIAMATFFQAYDTANAQDQDPSEAAIIIETK</sequence>
<dbReference type="EMBL" id="CP001843">
    <property type="protein sequence ID" value="AEF86187.1"/>
    <property type="molecule type" value="Genomic_DNA"/>
</dbReference>
<name>F5YIJ1_TREPZ</name>
<evidence type="ECO:0000313" key="2">
    <source>
        <dbReference type="EMBL" id="AEF86187.1"/>
    </source>
</evidence>
<reference evidence="3" key="1">
    <citation type="submission" date="2009-12" db="EMBL/GenBank/DDBJ databases">
        <title>Complete sequence of Treponema primitia strain ZAS-2.</title>
        <authorList>
            <person name="Tetu S.G."/>
            <person name="Matson E."/>
            <person name="Ren Q."/>
            <person name="Seshadri R."/>
            <person name="Elbourne L."/>
            <person name="Hassan K.A."/>
            <person name="Durkin A."/>
            <person name="Radune D."/>
            <person name="Mohamoud Y."/>
            <person name="Shay R."/>
            <person name="Jin S."/>
            <person name="Zhang X."/>
            <person name="Lucey K."/>
            <person name="Ballor N.R."/>
            <person name="Ottesen E."/>
            <person name="Rosenthal R."/>
            <person name="Allen A."/>
            <person name="Leadbetter J.R."/>
            <person name="Paulsen I.T."/>
        </authorList>
    </citation>
    <scope>NUCLEOTIDE SEQUENCE [LARGE SCALE GENOMIC DNA]</scope>
    <source>
        <strain evidence="3">ATCC BAA-887 / DSM 12427 / ZAS-2</strain>
    </source>
</reference>
<feature type="signal peptide" evidence="1">
    <location>
        <begin position="1"/>
        <end position="20"/>
    </location>
</feature>
<proteinExistence type="predicted"/>
<dbReference type="HOGENOM" id="CLU_3278266_0_0_12"/>
<accession>F5YIJ1</accession>
<dbReference type="STRING" id="545694.TREPR_2212"/>
<dbReference type="RefSeq" id="WP_015707978.1">
    <property type="nucleotide sequence ID" value="NC_015578.1"/>
</dbReference>
<dbReference type="Proteomes" id="UP000009223">
    <property type="component" value="Chromosome"/>
</dbReference>
<organism evidence="2 3">
    <name type="scientific">Treponema primitia (strain ATCC BAA-887 / DSM 12427 / ZAS-2)</name>
    <dbReference type="NCBI Taxonomy" id="545694"/>
    <lineage>
        <taxon>Bacteria</taxon>
        <taxon>Pseudomonadati</taxon>
        <taxon>Spirochaetota</taxon>
        <taxon>Spirochaetia</taxon>
        <taxon>Spirochaetales</taxon>
        <taxon>Treponemataceae</taxon>
        <taxon>Treponema</taxon>
    </lineage>
</organism>
<keyword evidence="3" id="KW-1185">Reference proteome</keyword>
<gene>
    <name evidence="2" type="ordered locus">TREPR_2212</name>
</gene>
<dbReference type="AlphaFoldDB" id="F5YIJ1"/>
<feature type="chain" id="PRO_5003336037" evidence="1">
    <location>
        <begin position="21"/>
        <end position="41"/>
    </location>
</feature>
<dbReference type="KEGG" id="tpi:TREPR_2212"/>